<dbReference type="STRING" id="1126212.K2RGK6"/>
<name>K2RGK6_MACPH</name>
<protein>
    <submittedName>
        <fullName evidence="10">Checkpoint protein Rad24</fullName>
    </submittedName>
</protein>
<evidence type="ECO:0000256" key="7">
    <source>
        <dbReference type="ARBA" id="ARBA00023306"/>
    </source>
</evidence>
<comment type="subcellular location">
    <subcellularLocation>
        <location evidence="1">Nucleus</location>
    </subcellularLocation>
</comment>
<keyword evidence="3" id="KW-0547">Nucleotide-binding</keyword>
<dbReference type="GO" id="GO:0006281">
    <property type="term" value="P:DNA repair"/>
    <property type="evidence" value="ECO:0007669"/>
    <property type="project" value="InterPro"/>
</dbReference>
<dbReference type="SUPFAM" id="SSF52540">
    <property type="entry name" value="P-loop containing nucleoside triphosphate hydrolases"/>
    <property type="match status" value="1"/>
</dbReference>
<feature type="compositionally biased region" description="Gly residues" evidence="8">
    <location>
        <begin position="807"/>
        <end position="820"/>
    </location>
</feature>
<dbReference type="InterPro" id="IPR004582">
    <property type="entry name" value="Checkpoint_prot_Rad17_Rad24"/>
</dbReference>
<sequence>MRQPPSTEKKAVVLFSSDEDDAQSAPSKPPSSQRQRPPPSSRSSQSSAKPDSKPIYSFFNAATARHRSQEPVSERKEELDDTIQDDSLDDEPAIAARLTLRKRPRPAVTGAGALEQDAAPTGSQKFLKTSSGQRRPTPAPALSDANQSDRPWVEKYGPVNLDELAVHKKKVADVRAWLTNVFDFRERKRLLVLKGPAGTAKTTTVNLLSKHVGFEINEWKNPIGSEFSSDTFVSLSALFEDFMGRSKFGSLDFTTGVDERSNKPDADVTTKQILLIEEFPNTFTRSSTALQSFRLAIEQHLSASLPSLGSMFTRAADTSPPTPVVMIISETLLSTNTAAADSFTAHRLLGPDIINHPGTTIIEFNPIAPTFLTKALELVVAKEARQSGRKTTPGPQVIKKLSEIGDVRSAISTLEFLCLRGDDDANWSSRVTFKASKKGAREKPMTKMERESLALVTQRESTLGIFHAVGKVVYNKREGSSQNSPPAQPPSYLPEFRRPKASEVDVDTLLDELGTDIQTFIAALHENYILSCSSGSEEETLDSINGCIDALSDADLLSPDRFSSVGFTRRTYQASGIDSLRQDEMSFQSAVRGLLFHIPHPVKRSAPPSVLLRGKGPSSARADAHRMFYPTSLRIWRIQEEIEGLLAVSIHRVQMDSADRIEGSVRLPQRGIVESWSARPSLLDSRTNKKSAPYKQQESALLPLGTSGSLKHEMLLERLPYSVMMLRSRMPVAAAAARLVSGLERITSFSGVGLGADDGIADEDVLAEGEVAQGQEWSTDRPTEHEPPAAPGPSARLAEPGRKSMLRGGGINGPSAGTGGATLHDDHEEILIGGGCEQGLGSLVLSDDDIEDDD</sequence>
<dbReference type="Pfam" id="PF03215">
    <property type="entry name" value="Rad17"/>
    <property type="match status" value="1"/>
</dbReference>
<feature type="region of interest" description="Disordered" evidence="8">
    <location>
        <begin position="111"/>
        <end position="150"/>
    </location>
</feature>
<dbReference type="VEuPathDB" id="FungiDB:MPH_13781"/>
<keyword evidence="7" id="KW-0131">Cell cycle</keyword>
<proteinExistence type="inferred from homology"/>
<dbReference type="GO" id="GO:0033314">
    <property type="term" value="P:mitotic DNA replication checkpoint signaling"/>
    <property type="evidence" value="ECO:0007669"/>
    <property type="project" value="TreeGrafter"/>
</dbReference>
<dbReference type="AlphaFoldDB" id="K2RGK6"/>
<evidence type="ECO:0000259" key="9">
    <source>
        <dbReference type="Pfam" id="PF25812"/>
    </source>
</evidence>
<dbReference type="PANTHER" id="PTHR12172:SF0">
    <property type="entry name" value="CELL CYCLE CHECKPOINT PROTEIN RAD17"/>
    <property type="match status" value="1"/>
</dbReference>
<dbReference type="eggNOG" id="KOG1970">
    <property type="taxonomic scope" value="Eukaryota"/>
</dbReference>
<feature type="compositionally biased region" description="Acidic residues" evidence="8">
    <location>
        <begin position="79"/>
        <end position="91"/>
    </location>
</feature>
<dbReference type="Proteomes" id="UP000007129">
    <property type="component" value="Unassembled WGS sequence"/>
</dbReference>
<dbReference type="OrthoDB" id="10265971at2759"/>
<dbReference type="GO" id="GO:0003689">
    <property type="term" value="F:DNA clamp loader activity"/>
    <property type="evidence" value="ECO:0007669"/>
    <property type="project" value="TreeGrafter"/>
</dbReference>
<dbReference type="PANTHER" id="PTHR12172">
    <property type="entry name" value="CELL CYCLE CHECKPOINT PROTEIN RAD17"/>
    <property type="match status" value="1"/>
</dbReference>
<evidence type="ECO:0000256" key="6">
    <source>
        <dbReference type="ARBA" id="ARBA00023242"/>
    </source>
</evidence>
<evidence type="ECO:0000256" key="1">
    <source>
        <dbReference type="ARBA" id="ARBA00004123"/>
    </source>
</evidence>
<dbReference type="Gene3D" id="3.40.50.300">
    <property type="entry name" value="P-loop containing nucleotide triphosphate hydrolases"/>
    <property type="match status" value="1"/>
</dbReference>
<feature type="region of interest" description="Disordered" evidence="8">
    <location>
        <begin position="1"/>
        <end position="91"/>
    </location>
</feature>
<dbReference type="GO" id="GO:0005524">
    <property type="term" value="F:ATP binding"/>
    <property type="evidence" value="ECO:0007669"/>
    <property type="project" value="UniProtKB-KW"/>
</dbReference>
<organism evidence="10 11">
    <name type="scientific">Macrophomina phaseolina (strain MS6)</name>
    <name type="common">Charcoal rot fungus</name>
    <dbReference type="NCBI Taxonomy" id="1126212"/>
    <lineage>
        <taxon>Eukaryota</taxon>
        <taxon>Fungi</taxon>
        <taxon>Dikarya</taxon>
        <taxon>Ascomycota</taxon>
        <taxon>Pezizomycotina</taxon>
        <taxon>Dothideomycetes</taxon>
        <taxon>Dothideomycetes incertae sedis</taxon>
        <taxon>Botryosphaeriales</taxon>
        <taxon>Botryosphaeriaceae</taxon>
        <taxon>Macrophomina</taxon>
    </lineage>
</organism>
<comment type="caution">
    <text evidence="10">The sequence shown here is derived from an EMBL/GenBank/DDBJ whole genome shotgun (WGS) entry which is preliminary data.</text>
</comment>
<feature type="compositionally biased region" description="Basic and acidic residues" evidence="8">
    <location>
        <begin position="778"/>
        <end position="787"/>
    </location>
</feature>
<feature type="compositionally biased region" description="Polar residues" evidence="8">
    <location>
        <begin position="121"/>
        <end position="134"/>
    </location>
</feature>
<comment type="similarity">
    <text evidence="2">Belongs to the rad17/RAD24 family.</text>
</comment>
<feature type="compositionally biased region" description="Low complexity" evidence="8">
    <location>
        <begin position="23"/>
        <end position="49"/>
    </location>
</feature>
<keyword evidence="6" id="KW-0539">Nucleus</keyword>
<dbReference type="HOGENOM" id="CLU_006397_0_0_1"/>
<dbReference type="Pfam" id="PF25812">
    <property type="entry name" value="RAD24_helical"/>
    <property type="match status" value="1"/>
</dbReference>
<dbReference type="GO" id="GO:0005634">
    <property type="term" value="C:nucleus"/>
    <property type="evidence" value="ECO:0007669"/>
    <property type="project" value="UniProtKB-SubCell"/>
</dbReference>
<evidence type="ECO:0000313" key="11">
    <source>
        <dbReference type="Proteomes" id="UP000007129"/>
    </source>
</evidence>
<feature type="domain" description="Checkpoint protein RAD24-like helical bundle" evidence="9">
    <location>
        <begin position="460"/>
        <end position="592"/>
    </location>
</feature>
<dbReference type="InParanoid" id="K2RGK6"/>
<dbReference type="EMBL" id="AHHD01000744">
    <property type="protein sequence ID" value="EKG09229.1"/>
    <property type="molecule type" value="Genomic_DNA"/>
</dbReference>
<dbReference type="GO" id="GO:0000077">
    <property type="term" value="P:DNA damage checkpoint signaling"/>
    <property type="evidence" value="ECO:0007669"/>
    <property type="project" value="TreeGrafter"/>
</dbReference>
<dbReference type="GO" id="GO:0003682">
    <property type="term" value="F:chromatin binding"/>
    <property type="evidence" value="ECO:0007669"/>
    <property type="project" value="TreeGrafter"/>
</dbReference>
<evidence type="ECO:0000256" key="8">
    <source>
        <dbReference type="SAM" id="MobiDB-lite"/>
    </source>
</evidence>
<dbReference type="InterPro" id="IPR057927">
    <property type="entry name" value="RAD24-like_helical"/>
</dbReference>
<reference evidence="10 11" key="1">
    <citation type="journal article" date="2012" name="BMC Genomics">
        <title>Tools to kill: Genome of one of the most destructive plant pathogenic fungi Macrophomina phaseolina.</title>
        <authorList>
            <person name="Islam M.S."/>
            <person name="Haque M.S."/>
            <person name="Islam M.M."/>
            <person name="Emdad E.M."/>
            <person name="Halim A."/>
            <person name="Hossen Q.M.M."/>
            <person name="Hossain M.Z."/>
            <person name="Ahmed B."/>
            <person name="Rahim S."/>
            <person name="Rahman M.S."/>
            <person name="Alam M.M."/>
            <person name="Hou S."/>
            <person name="Wan X."/>
            <person name="Saito J.A."/>
            <person name="Alam M."/>
        </authorList>
    </citation>
    <scope>NUCLEOTIDE SEQUENCE [LARGE SCALE GENOMIC DNA]</scope>
    <source>
        <strain evidence="10 11">MS6</strain>
    </source>
</reference>
<keyword evidence="5" id="KW-0067">ATP-binding</keyword>
<evidence type="ECO:0000256" key="4">
    <source>
        <dbReference type="ARBA" id="ARBA00022763"/>
    </source>
</evidence>
<evidence type="ECO:0000256" key="5">
    <source>
        <dbReference type="ARBA" id="ARBA00022840"/>
    </source>
</evidence>
<gene>
    <name evidence="10" type="ORF">MPH_13781</name>
</gene>
<feature type="region of interest" description="Disordered" evidence="8">
    <location>
        <begin position="772"/>
        <end position="854"/>
    </location>
</feature>
<feature type="compositionally biased region" description="Basic and acidic residues" evidence="8">
    <location>
        <begin position="67"/>
        <end position="78"/>
    </location>
</feature>
<evidence type="ECO:0000313" key="10">
    <source>
        <dbReference type="EMBL" id="EKG09229.1"/>
    </source>
</evidence>
<evidence type="ECO:0000256" key="2">
    <source>
        <dbReference type="ARBA" id="ARBA00006168"/>
    </source>
</evidence>
<evidence type="ECO:0000256" key="3">
    <source>
        <dbReference type="ARBA" id="ARBA00022741"/>
    </source>
</evidence>
<keyword evidence="4" id="KW-0227">DNA damage</keyword>
<dbReference type="InterPro" id="IPR027417">
    <property type="entry name" value="P-loop_NTPase"/>
</dbReference>
<accession>K2RGK6</accession>